<dbReference type="AlphaFoldDB" id="A0A494Z8C5"/>
<evidence type="ECO:0008006" key="3">
    <source>
        <dbReference type="Google" id="ProtNLM"/>
    </source>
</evidence>
<comment type="caution">
    <text evidence="1">The sequence shown here is derived from an EMBL/GenBank/DDBJ whole genome shotgun (WGS) entry which is preliminary data.</text>
</comment>
<accession>A0A494Z8C5</accession>
<evidence type="ECO:0000313" key="1">
    <source>
        <dbReference type="EMBL" id="RKQ18843.1"/>
    </source>
</evidence>
<sequence length="131" mass="14798">MKYGILIFGLCLFLVGCGGEDVTDTSTSEPANFTFQLRNIDQQLDRNRVDLNAEVNTTESEIYYTIEQGEELLHEETSIAIDEVSSWFPIDINYELAEAQISAEEPPIITVYVKDESGERTNPNYIPVDVK</sequence>
<protein>
    <recommendedName>
        <fullName evidence="3">Intracellular proteinase inhibitor BsuPI domain-containing protein</fullName>
    </recommendedName>
</protein>
<keyword evidence="2" id="KW-1185">Reference proteome</keyword>
<dbReference type="EMBL" id="RBZO01000001">
    <property type="protein sequence ID" value="RKQ18843.1"/>
    <property type="molecule type" value="Genomic_DNA"/>
</dbReference>
<dbReference type="PROSITE" id="PS51257">
    <property type="entry name" value="PROKAR_LIPOPROTEIN"/>
    <property type="match status" value="1"/>
</dbReference>
<name>A0A494Z8C5_9BACI</name>
<dbReference type="RefSeq" id="WP_121127971.1">
    <property type="nucleotide sequence ID" value="NZ_JBHUFK010000020.1"/>
</dbReference>
<proteinExistence type="predicted"/>
<organism evidence="1 2">
    <name type="scientific">Oceanobacillus bengalensis</name>
    <dbReference type="NCBI Taxonomy" id="1435466"/>
    <lineage>
        <taxon>Bacteria</taxon>
        <taxon>Bacillati</taxon>
        <taxon>Bacillota</taxon>
        <taxon>Bacilli</taxon>
        <taxon>Bacillales</taxon>
        <taxon>Bacillaceae</taxon>
        <taxon>Oceanobacillus</taxon>
    </lineage>
</organism>
<evidence type="ECO:0000313" key="2">
    <source>
        <dbReference type="Proteomes" id="UP000281813"/>
    </source>
</evidence>
<dbReference type="Proteomes" id="UP000281813">
    <property type="component" value="Unassembled WGS sequence"/>
</dbReference>
<dbReference type="OrthoDB" id="2719060at2"/>
<gene>
    <name evidence="1" type="ORF">D8M05_01675</name>
</gene>
<reference evidence="1 2" key="1">
    <citation type="journal article" date="2015" name="Antonie Van Leeuwenhoek">
        <title>Oceanobacillus bengalensis sp. nov., a bacterium isolated from seawater of the Bay of Bengal.</title>
        <authorList>
            <person name="Yongchang O."/>
            <person name="Xiang W."/>
            <person name="Wang G."/>
        </authorList>
    </citation>
    <scope>NUCLEOTIDE SEQUENCE [LARGE SCALE GENOMIC DNA]</scope>
    <source>
        <strain evidence="1 2">MCCC 1K00260</strain>
    </source>
</reference>